<organism evidence="2 3">
    <name type="scientific">Lysinibacillus fusiformis</name>
    <dbReference type="NCBI Taxonomy" id="28031"/>
    <lineage>
        <taxon>Bacteria</taxon>
        <taxon>Bacillati</taxon>
        <taxon>Bacillota</taxon>
        <taxon>Bacilli</taxon>
        <taxon>Bacillales</taxon>
        <taxon>Bacillaceae</taxon>
        <taxon>Lysinibacillus</taxon>
    </lineage>
</organism>
<evidence type="ECO:0008006" key="4">
    <source>
        <dbReference type="Google" id="ProtNLM"/>
    </source>
</evidence>
<accession>A0A1E4R842</accession>
<feature type="transmembrane region" description="Helical" evidence="1">
    <location>
        <begin position="101"/>
        <end position="119"/>
    </location>
</feature>
<dbReference type="Proteomes" id="UP000094784">
    <property type="component" value="Unassembled WGS sequence"/>
</dbReference>
<keyword evidence="1" id="KW-1133">Transmembrane helix</keyword>
<feature type="transmembrane region" description="Helical" evidence="1">
    <location>
        <begin position="158"/>
        <end position="181"/>
    </location>
</feature>
<dbReference type="Pfam" id="PF06197">
    <property type="entry name" value="DUF998"/>
    <property type="match status" value="1"/>
</dbReference>
<dbReference type="RefSeq" id="WP_069481629.1">
    <property type="nucleotide sequence ID" value="NZ_KV766182.1"/>
</dbReference>
<keyword evidence="1" id="KW-0472">Membrane</keyword>
<reference evidence="2 3" key="1">
    <citation type="submission" date="2016-09" db="EMBL/GenBank/DDBJ databases">
        <title>Draft genome sequence of the soil isolate, Lysinibacillus fusiformis M5, a potential hypoxanthine producer.</title>
        <authorList>
            <person name="Gallegos-Monterrosa R."/>
            <person name="Maroti G."/>
            <person name="Balint B."/>
            <person name="Kovacs A.T."/>
        </authorList>
    </citation>
    <scope>NUCLEOTIDE SEQUENCE [LARGE SCALE GENOMIC DNA]</scope>
    <source>
        <strain evidence="2 3">M5</strain>
    </source>
</reference>
<keyword evidence="1" id="KW-0812">Transmembrane</keyword>
<feature type="transmembrane region" description="Helical" evidence="1">
    <location>
        <begin position="12"/>
        <end position="36"/>
    </location>
</feature>
<dbReference type="OrthoDB" id="2388530at2"/>
<proteinExistence type="predicted"/>
<feature type="transmembrane region" description="Helical" evidence="1">
    <location>
        <begin position="69"/>
        <end position="89"/>
    </location>
</feature>
<dbReference type="AlphaFoldDB" id="A0A1E4R842"/>
<evidence type="ECO:0000313" key="2">
    <source>
        <dbReference type="EMBL" id="ODV56640.1"/>
    </source>
</evidence>
<feature type="transmembrane region" description="Helical" evidence="1">
    <location>
        <begin position="187"/>
        <end position="203"/>
    </location>
</feature>
<feature type="transmembrane region" description="Helical" evidence="1">
    <location>
        <begin position="125"/>
        <end position="146"/>
    </location>
</feature>
<sequence length="213" mass="23898">MDIIYVSKKIGIVSWIVTILYFVIEPIFIMTSLVPYNMMQQAMSDLGVTTCGKYTYAIAPHEICSPYHFWMNVLFIVNGLSFSVGVLYLSQYLEKNLINKLATVCILIFALGNSVSGVIPADVHLFWHSILAQIGMITVLIGMGIYAKSLVKGKRWTYYNLMVLIALLILIGLLFFLPLPAGLLQRLYYGVIFVWGMGLTILLRSSEIKPGTQ</sequence>
<dbReference type="EMBL" id="MECQ01000001">
    <property type="protein sequence ID" value="ODV56640.1"/>
    <property type="molecule type" value="Genomic_DNA"/>
</dbReference>
<comment type="caution">
    <text evidence="2">The sequence shown here is derived from an EMBL/GenBank/DDBJ whole genome shotgun (WGS) entry which is preliminary data.</text>
</comment>
<dbReference type="InterPro" id="IPR009339">
    <property type="entry name" value="DUF998"/>
</dbReference>
<evidence type="ECO:0000313" key="3">
    <source>
        <dbReference type="Proteomes" id="UP000094784"/>
    </source>
</evidence>
<protein>
    <recommendedName>
        <fullName evidence="4">DUF998 domain-containing protein</fullName>
    </recommendedName>
</protein>
<evidence type="ECO:0000256" key="1">
    <source>
        <dbReference type="SAM" id="Phobius"/>
    </source>
</evidence>
<name>A0A1E4R842_9BACI</name>
<gene>
    <name evidence="2" type="ORF">BG258_12425</name>
</gene>